<protein>
    <recommendedName>
        <fullName evidence="4">RAN binding protein 3</fullName>
    </recommendedName>
</protein>
<sequence length="125" mass="13253">MIDCLSAFGLSAEKPAIAPPVFVFQKEKAQKSLAEQKGVSDSGEDPPGEAEPPRRPAGHPKSPGGCNFEAPAPPGAESRILPVRPGLARVSLGKAGREGLPRKLSLEFCFSPLPKIYVFSALKYI</sequence>
<dbReference type="Proteomes" id="UP000472272">
    <property type="component" value="Chromosome 18"/>
</dbReference>
<reference evidence="2 3" key="1">
    <citation type="journal article" date="2019" name="Proc. Natl. Acad. Sci. U.S.A.">
        <title>Regulatory changes in pterin and carotenoid genes underlie balanced color polymorphisms in the wall lizard.</title>
        <authorList>
            <person name="Andrade P."/>
            <person name="Pinho C."/>
            <person name="Perez I de Lanuza G."/>
            <person name="Afonso S."/>
            <person name="Brejcha J."/>
            <person name="Rubin C.J."/>
            <person name="Wallerman O."/>
            <person name="Pereira P."/>
            <person name="Sabatino S.J."/>
            <person name="Bellati A."/>
            <person name="Pellitteri-Rosa D."/>
            <person name="Bosakova Z."/>
            <person name="Bunikis I."/>
            <person name="Carretero M.A."/>
            <person name="Feiner N."/>
            <person name="Marsik P."/>
            <person name="Pauperio F."/>
            <person name="Salvi D."/>
            <person name="Soler L."/>
            <person name="While G.M."/>
            <person name="Uller T."/>
            <person name="Font E."/>
            <person name="Andersson L."/>
            <person name="Carneiro M."/>
        </authorList>
    </citation>
    <scope>NUCLEOTIDE SEQUENCE</scope>
</reference>
<evidence type="ECO:0008006" key="4">
    <source>
        <dbReference type="Google" id="ProtNLM"/>
    </source>
</evidence>
<proteinExistence type="predicted"/>
<dbReference type="Ensembl" id="ENSPMRT00000036026.1">
    <property type="protein sequence ID" value="ENSPMRP00000033966.1"/>
    <property type="gene ID" value="ENSPMRG00000022032.1"/>
</dbReference>
<feature type="region of interest" description="Disordered" evidence="1">
    <location>
        <begin position="32"/>
        <end position="80"/>
    </location>
</feature>
<evidence type="ECO:0000313" key="2">
    <source>
        <dbReference type="Ensembl" id="ENSPMRP00000033966.1"/>
    </source>
</evidence>
<keyword evidence="3" id="KW-1185">Reference proteome</keyword>
<evidence type="ECO:0000256" key="1">
    <source>
        <dbReference type="SAM" id="MobiDB-lite"/>
    </source>
</evidence>
<organism evidence="2 3">
    <name type="scientific">Podarcis muralis</name>
    <name type="common">Wall lizard</name>
    <name type="synonym">Lacerta muralis</name>
    <dbReference type="NCBI Taxonomy" id="64176"/>
    <lineage>
        <taxon>Eukaryota</taxon>
        <taxon>Metazoa</taxon>
        <taxon>Chordata</taxon>
        <taxon>Craniata</taxon>
        <taxon>Vertebrata</taxon>
        <taxon>Euteleostomi</taxon>
        <taxon>Lepidosauria</taxon>
        <taxon>Squamata</taxon>
        <taxon>Bifurcata</taxon>
        <taxon>Unidentata</taxon>
        <taxon>Episquamata</taxon>
        <taxon>Laterata</taxon>
        <taxon>Lacertibaenia</taxon>
        <taxon>Lacertidae</taxon>
        <taxon>Podarcis</taxon>
    </lineage>
</organism>
<reference evidence="2" key="2">
    <citation type="submission" date="2025-08" db="UniProtKB">
        <authorList>
            <consortium name="Ensembl"/>
        </authorList>
    </citation>
    <scope>IDENTIFICATION</scope>
</reference>
<accession>A0A670KAY9</accession>
<evidence type="ECO:0000313" key="3">
    <source>
        <dbReference type="Proteomes" id="UP000472272"/>
    </source>
</evidence>
<reference evidence="2" key="3">
    <citation type="submission" date="2025-09" db="UniProtKB">
        <authorList>
            <consortium name="Ensembl"/>
        </authorList>
    </citation>
    <scope>IDENTIFICATION</scope>
</reference>
<name>A0A670KAY9_PODMU</name>
<dbReference type="AlphaFoldDB" id="A0A670KAY9"/>